<keyword evidence="1" id="KW-1133">Transmembrane helix</keyword>
<keyword evidence="1" id="KW-0472">Membrane</keyword>
<name>A0A411ZKW5_9FIRM</name>
<dbReference type="Proteomes" id="UP000283585">
    <property type="component" value="Unassembled WGS sequence"/>
</dbReference>
<dbReference type="EMBL" id="CABHNB010000032">
    <property type="protein sequence ID" value="VUX13920.1"/>
    <property type="molecule type" value="Genomic_DNA"/>
</dbReference>
<dbReference type="EMBL" id="QRSS01000016">
    <property type="protein sequence ID" value="RGQ03488.1"/>
    <property type="molecule type" value="Genomic_DNA"/>
</dbReference>
<feature type="transmembrane region" description="Helical" evidence="1">
    <location>
        <begin position="27"/>
        <end position="47"/>
    </location>
</feature>
<sequence length="82" mass="8757">MVIGAVVSALIPPMILARIVDTLTAGKSVGFSVILFYFVMLALTGIMEAAELTGLKRVAENRTVISISHRTSAELGRIINLN</sequence>
<accession>A0A411ZKW5</accession>
<evidence type="ECO:0000313" key="3">
    <source>
        <dbReference type="EMBL" id="VUX13920.1"/>
    </source>
</evidence>
<evidence type="ECO:0000256" key="1">
    <source>
        <dbReference type="SAM" id="Phobius"/>
    </source>
</evidence>
<dbReference type="RefSeq" id="WP_118044840.1">
    <property type="nucleotide sequence ID" value="NZ_CABHNB010000032.1"/>
</dbReference>
<evidence type="ECO:0000313" key="5">
    <source>
        <dbReference type="Proteomes" id="UP000409147"/>
    </source>
</evidence>
<protein>
    <submittedName>
        <fullName evidence="2">Uncharacterized protein</fullName>
    </submittedName>
</protein>
<keyword evidence="1" id="KW-0812">Transmembrane</keyword>
<evidence type="ECO:0000313" key="2">
    <source>
        <dbReference type="EMBL" id="RGQ03488.1"/>
    </source>
</evidence>
<evidence type="ECO:0000313" key="4">
    <source>
        <dbReference type="Proteomes" id="UP000283585"/>
    </source>
</evidence>
<dbReference type="AlphaFoldDB" id="A0A411ZKW5"/>
<proteinExistence type="predicted"/>
<reference evidence="3 5" key="2">
    <citation type="submission" date="2019-07" db="EMBL/GenBank/DDBJ databases">
        <authorList>
            <person name="Hibberd C M."/>
            <person name="Gehrig L. J."/>
            <person name="Chang H.-W."/>
            <person name="Venkatesh S."/>
        </authorList>
    </citation>
    <scope>NUCLEOTIDE SEQUENCE [LARGE SCALE GENOMIC DNA]</scope>
    <source>
        <strain evidence="3">Ruminococcus_obeum_SSTS_Bg7063</strain>
    </source>
</reference>
<reference evidence="2 4" key="1">
    <citation type="submission" date="2018-08" db="EMBL/GenBank/DDBJ databases">
        <title>A genome reference for cultivated species of the human gut microbiota.</title>
        <authorList>
            <person name="Zou Y."/>
            <person name="Xue W."/>
            <person name="Luo G."/>
        </authorList>
    </citation>
    <scope>NUCLEOTIDE SEQUENCE [LARGE SCALE GENOMIC DNA]</scope>
    <source>
        <strain evidence="2 4">AF29-2BH</strain>
    </source>
</reference>
<dbReference type="Proteomes" id="UP000409147">
    <property type="component" value="Unassembled WGS sequence"/>
</dbReference>
<keyword evidence="5" id="KW-1185">Reference proteome</keyword>
<organism evidence="2 4">
    <name type="scientific">Blautia obeum</name>
    <dbReference type="NCBI Taxonomy" id="40520"/>
    <lineage>
        <taxon>Bacteria</taxon>
        <taxon>Bacillati</taxon>
        <taxon>Bacillota</taxon>
        <taxon>Clostridia</taxon>
        <taxon>Lachnospirales</taxon>
        <taxon>Lachnospiraceae</taxon>
        <taxon>Blautia</taxon>
    </lineage>
</organism>
<gene>
    <name evidence="2" type="ORF">DWZ12_12440</name>
    <name evidence="3" type="ORF">ROSSTS7063_02290</name>
</gene>